<accession>A0A5C6UEJ0</accession>
<evidence type="ECO:0000313" key="2">
    <source>
        <dbReference type="Proteomes" id="UP000321250"/>
    </source>
</evidence>
<dbReference type="EMBL" id="VOQR01000001">
    <property type="protein sequence ID" value="TXC71227.1"/>
    <property type="molecule type" value="Genomic_DNA"/>
</dbReference>
<sequence>MDHRQTAADLQRQIKSLDRSIALWESGSMKAWNDGQDVTAEYLDRLQRNRDELGQALLILERESGS</sequence>
<name>A0A5C6UEJ0_9SPHN</name>
<dbReference type="AlphaFoldDB" id="A0A5C6UEJ0"/>
<reference evidence="1 2" key="1">
    <citation type="journal article" date="2013" name="Antonie Van Leeuwenhoek">
        <title>Sphingomonas ginsenosidivorax sp. nov., with the ability to transform ginsenosides.</title>
        <authorList>
            <person name="Jin X.F."/>
            <person name="Kim J.K."/>
            <person name="Liu Q.M."/>
            <person name="Kang M.S."/>
            <person name="He D."/>
            <person name="Jin F.X."/>
            <person name="Kim S.C."/>
            <person name="Im W.T."/>
        </authorList>
    </citation>
    <scope>NUCLEOTIDE SEQUENCE [LARGE SCALE GENOMIC DNA]</scope>
    <source>
        <strain evidence="1 2">KHI67</strain>
    </source>
</reference>
<evidence type="ECO:0000313" key="1">
    <source>
        <dbReference type="EMBL" id="TXC71227.1"/>
    </source>
</evidence>
<dbReference type="Proteomes" id="UP000321250">
    <property type="component" value="Unassembled WGS sequence"/>
</dbReference>
<gene>
    <name evidence="1" type="ORF">FSB78_09895</name>
</gene>
<comment type="caution">
    <text evidence="1">The sequence shown here is derived from an EMBL/GenBank/DDBJ whole genome shotgun (WGS) entry which is preliminary data.</text>
</comment>
<organism evidence="1 2">
    <name type="scientific">Sphingomonas ginsenosidivorax</name>
    <dbReference type="NCBI Taxonomy" id="862135"/>
    <lineage>
        <taxon>Bacteria</taxon>
        <taxon>Pseudomonadati</taxon>
        <taxon>Pseudomonadota</taxon>
        <taxon>Alphaproteobacteria</taxon>
        <taxon>Sphingomonadales</taxon>
        <taxon>Sphingomonadaceae</taxon>
        <taxon>Sphingomonas</taxon>
    </lineage>
</organism>
<protein>
    <submittedName>
        <fullName evidence="1">Uncharacterized protein</fullName>
    </submittedName>
</protein>
<proteinExistence type="predicted"/>
<dbReference type="RefSeq" id="WP_147082310.1">
    <property type="nucleotide sequence ID" value="NZ_VOQR01000001.1"/>
</dbReference>
<keyword evidence="2" id="KW-1185">Reference proteome</keyword>